<sequence length="699" mass="74442">MNRHPTKTSQWAAFLRFWGGWSCWMWAVLLCLLGQARGQAASLSAAQLARAASTTLVITPARPLTLCRGSFTQIQASVPADFTPNWYWTKDGVKFSQDRDMSITVNEPGTYTLGGEWETDPTVTVNGVFTLTIIDLPVTAVNASATSVCAGQSFTLAAELSSSTNQYQWVDSQHRFIVAGPVLATNSPDAYSLVVVSPSACTYVATAPLVTAYASQTITLQADGPMAFCEGGSVRLVQGGGDLINPVWIRNGQALTAPFSATLTVADEGIYNVRGDGAGCIQFPPPLSVTVGTRPTAQLVASQSVVCRGNTYELAVQPADPANGYVWLNQAGKVVNSFNVPRLTVADETPYRLRISTPTGCTLLISSDGLVQFIPQTTLHIAPAGSLSICQDKSTTLTVSGGDVSGYVWTRNGMPIPGSDGLASLPVNQAGVYALDGAFPTCVNAPDKPVIAVTPPPAVSLVAGSLTLCAGQQTTIVAQTDAANTLHWLRDGVEAGTAPRQTAGASTTFSLTVTTPAGCQQTAVYAFNPQLVSLPDFKLDQPEPVWQNTLVQPDNVPENPGYRYQWLPPAGVSDPTIARPLLNPAVATSYTLTITDQHGCQFSDRLTLTLFTQLLTPTAFSPNGDGQNDTWAPVNIDRYPNAELSIYDRWGTLVYAGRSGEAPFDGTLRGEPLPGGIYTYRIRLNIQQIESRGTLRLIR</sequence>
<dbReference type="KEGG" id="fae:FAES_0049"/>
<name>I0K1R0_9BACT</name>
<protein>
    <recommendedName>
        <fullName evidence="3">Ig-like domain-containing protein</fullName>
    </recommendedName>
</protein>
<dbReference type="STRING" id="1166018.FAES_0049"/>
<proteinExistence type="predicted"/>
<accession>I0K1R0</accession>
<dbReference type="EMBL" id="HE796683">
    <property type="protein sequence ID" value="CCG98063.1"/>
    <property type="molecule type" value="Genomic_DNA"/>
</dbReference>
<dbReference type="eggNOG" id="COG3291">
    <property type="taxonomic scope" value="Bacteria"/>
</dbReference>
<dbReference type="HOGENOM" id="CLU_426259_0_0_10"/>
<dbReference type="AlphaFoldDB" id="I0K1R0"/>
<dbReference type="Pfam" id="PF13585">
    <property type="entry name" value="CHU_C"/>
    <property type="match status" value="1"/>
</dbReference>
<reference evidence="1 2" key="1">
    <citation type="journal article" date="2012" name="J. Bacteriol.">
        <title>Genome Sequence of Fibrella aestuarina BUZ 2T, a Filamentous Marine Bacterium.</title>
        <authorList>
            <person name="Filippini M."/>
            <person name="Qi W."/>
            <person name="Blom J."/>
            <person name="Goesmann A."/>
            <person name="Smits T.H."/>
            <person name="Bagheri H.C."/>
        </authorList>
    </citation>
    <scope>NUCLEOTIDE SEQUENCE [LARGE SCALE GENOMIC DNA]</scope>
    <source>
        <strain evidence="2">BUZ 2T</strain>
    </source>
</reference>
<dbReference type="Proteomes" id="UP000011058">
    <property type="component" value="Chromosome"/>
</dbReference>
<gene>
    <name evidence="1" type="ORF">FAES_0049</name>
</gene>
<evidence type="ECO:0008006" key="3">
    <source>
        <dbReference type="Google" id="ProtNLM"/>
    </source>
</evidence>
<dbReference type="NCBIfam" id="TIGR04131">
    <property type="entry name" value="Bac_Flav_CTERM"/>
    <property type="match status" value="1"/>
</dbReference>
<organism evidence="1 2">
    <name type="scientific">Fibrella aestuarina BUZ 2</name>
    <dbReference type="NCBI Taxonomy" id="1166018"/>
    <lineage>
        <taxon>Bacteria</taxon>
        <taxon>Pseudomonadati</taxon>
        <taxon>Bacteroidota</taxon>
        <taxon>Cytophagia</taxon>
        <taxon>Cytophagales</taxon>
        <taxon>Spirosomataceae</taxon>
        <taxon>Fibrella</taxon>
    </lineage>
</organism>
<dbReference type="OrthoDB" id="1490014at2"/>
<evidence type="ECO:0000313" key="1">
    <source>
        <dbReference type="EMBL" id="CCG98063.1"/>
    </source>
</evidence>
<dbReference type="RefSeq" id="WP_015329163.1">
    <property type="nucleotide sequence ID" value="NC_020054.1"/>
</dbReference>
<dbReference type="PATRIC" id="fig|1166018.3.peg.50"/>
<dbReference type="InterPro" id="IPR026341">
    <property type="entry name" value="T9SS_type_B"/>
</dbReference>
<keyword evidence="2" id="KW-1185">Reference proteome</keyword>
<evidence type="ECO:0000313" key="2">
    <source>
        <dbReference type="Proteomes" id="UP000011058"/>
    </source>
</evidence>